<dbReference type="SUPFAM" id="SSF49785">
    <property type="entry name" value="Galactose-binding domain-like"/>
    <property type="match status" value="1"/>
</dbReference>
<accession>A0ABS4BYE5</accession>
<dbReference type="InterPro" id="IPR023232">
    <property type="entry name" value="Glyco_hydro_2_AS"/>
</dbReference>
<feature type="signal peptide" evidence="4">
    <location>
        <begin position="1"/>
        <end position="20"/>
    </location>
</feature>
<evidence type="ECO:0000259" key="6">
    <source>
        <dbReference type="Pfam" id="PF02836"/>
    </source>
</evidence>
<evidence type="ECO:0000256" key="3">
    <source>
        <dbReference type="ARBA" id="ARBA00023295"/>
    </source>
</evidence>
<keyword evidence="9" id="KW-1185">Reference proteome</keyword>
<keyword evidence="2" id="KW-0378">Hydrolase</keyword>
<dbReference type="Gene3D" id="3.40.50.1110">
    <property type="entry name" value="SGNH hydrolase"/>
    <property type="match status" value="1"/>
</dbReference>
<comment type="caution">
    <text evidence="8">The sequence shown here is derived from an EMBL/GenBank/DDBJ whole genome shotgun (WGS) entry which is preliminary data.</text>
</comment>
<dbReference type="PANTHER" id="PTHR42732">
    <property type="entry name" value="BETA-GALACTOSIDASE"/>
    <property type="match status" value="1"/>
</dbReference>
<dbReference type="SUPFAM" id="SSF52266">
    <property type="entry name" value="SGNH hydrolase"/>
    <property type="match status" value="1"/>
</dbReference>
<evidence type="ECO:0000313" key="9">
    <source>
        <dbReference type="Proteomes" id="UP000670776"/>
    </source>
</evidence>
<sequence length="1568" mass="178820">MKKIFLLLALYLISVFSIHANSILKKDNNPLRKEINLNGLWEIKVGSSKNFVDIQVPSSFAGQNLLWGKEHWDVWGYPKNWKNKEAVYKRSISIPKDTKGQQVLLRFEGVRHTGRIEINGKEVGKWEDSYIPFEFDITNYVNYGNENELLVFVDNNNTSGLFEDYNTFRRGIYRDVTLKFVPKTRVVSSQVYIQTSVLKNTLTYEVPLLNNSKKKQDIKLRFKVENSEGDIVKTWDYKEKISLSPSEMKKVKTSEIWNNAHLWSIDDPYLHFITTEVLNNDGILIDSHRLRFGFREITWQKHHLYLNGNEVFLRGHGGHSFGDLQGGKEYTRAWLTQLKDQGVEAMRLHNMPRHLEIYDAADEMGFLLISEAAHHFRLPSKEKAMSHMEGLIMWLRNRPSIMMWSVANELHWRNFEEPVYLIELSRKLDPTRPAFNSDFSQWSRHGDVISHHYAAEKIWTDWEEFGPEKVMIWDEIGSVWQHDRPLKTGPAGAEISAQDVATGIWRDGWEMMRNDIQVFADGKMVNGEFYRVNAYFPWELSYNFFRFQPINNFQRYYPKYAKKEGVSGLQPLFINPGATPINIWDPTLPTYIANPAFYCFNDFLARVRFPDDPKYRTYFSEETIIFDGRLFFEDHRPADKVEFRVETPEGKVLTSSSKDISLIAGEYKKEFHSQWTLPKVDDVTEVRLVRQFSNKGNIGYRKITEAKIFPNIKSIDLISKKVAVIGKTLQEILGGSGVPVSKANIIVAESYDASWDKYVAKGTRVLIQSTQEKLNSQNKIGQAVITIRGKSENFKGSVENLKLAKLQTMNFGAQENVKSIMNGKSFTIENPAPGTWLTFDFPGMIDFSQTSKIQLDYGLWENPGKDGYETQWTNNGGASFYEKKFKILVSDTSGGWFVSDGDNGTLTMERKDPFAFNDLLKLDCSTFSWKPVKFENGKIVENNGDVKVNLTGIVAVGVLFTETNPKSRVQIKSLDIRGGALPSAYVQPGSNKHVLLENLGQEDFSFWRGGSSLQSISFPESLNTRRILFGNKDGSKAALQETFIGKGVLLESALNIQNNKEPMAGFLLNRMLNYLDAYKPSKDLGKVHLIGNGFLSNWLKKMDIDEVSNLSITSKTDIIVVEANDAIELSKNKKDLSKHLESGGTILFSQVSPESIELIREITGRSLQLTEPYFEQRFKCIKAPVSWQRIGTPKEYVDYYEGVLVPYPFEPNLNPLLSGIANIDLDWNSKEMFKYGIEIKDMNPVYAVEDHQILISNWHIGSEPTNHLYGEQLNGVRDLRQNSWFVNRDPVVMELKAKGGRVLVSQLDLKAGGEKSHRILQTLMTNLGVSFNGALPISTDKVYDLSLQKAQIERFKVYDKQIAPVKREYYGIPKVMPDYLEGTKIAPDASDLELPTLVFVGDPVTLSLNYATMQTLEGVVKTLSPINLDKSKNAVKTISESIGKNKIDRVVFSIGENNLDSNITDQEFLQYLEDVWKVLNKKSNKIYWTPIPSEFGKNKKKALVAKRLNAIAEKYFEKKDVYVIPFVYKDVSSLPAGYFSGNTQEFSTKEARIIAKGLADAIISFGAQ</sequence>
<comment type="similarity">
    <text evidence="1">Belongs to the glycosyl hydrolase 2 family.</text>
</comment>
<dbReference type="EMBL" id="JAGJCB010000022">
    <property type="protein sequence ID" value="MBP0905413.1"/>
    <property type="molecule type" value="Genomic_DNA"/>
</dbReference>
<keyword evidence="3" id="KW-0326">Glycosidase</keyword>
<dbReference type="InterPro" id="IPR017853">
    <property type="entry name" value="GH"/>
</dbReference>
<dbReference type="InterPro" id="IPR051913">
    <property type="entry name" value="GH2_Domain-Containing"/>
</dbReference>
<dbReference type="SUPFAM" id="SSF49303">
    <property type="entry name" value="beta-Galactosidase/glucuronidase domain"/>
    <property type="match status" value="1"/>
</dbReference>
<feature type="chain" id="PRO_5046897591" description="Beta-galactosidase" evidence="4">
    <location>
        <begin position="21"/>
        <end position="1568"/>
    </location>
</feature>
<evidence type="ECO:0000256" key="2">
    <source>
        <dbReference type="ARBA" id="ARBA00022801"/>
    </source>
</evidence>
<dbReference type="Pfam" id="PF00703">
    <property type="entry name" value="Glyco_hydro_2"/>
    <property type="match status" value="1"/>
</dbReference>
<gene>
    <name evidence="8" type="ORF">J8H85_16385</name>
</gene>
<dbReference type="InterPro" id="IPR013783">
    <property type="entry name" value="Ig-like_fold"/>
</dbReference>
<evidence type="ECO:0000259" key="5">
    <source>
        <dbReference type="Pfam" id="PF00703"/>
    </source>
</evidence>
<dbReference type="InterPro" id="IPR006102">
    <property type="entry name" value="Ig-like_GH2"/>
</dbReference>
<protein>
    <recommendedName>
        <fullName evidence="10">Beta-galactosidase</fullName>
    </recommendedName>
</protein>
<dbReference type="RefSeq" id="WP_209656420.1">
    <property type="nucleotide sequence ID" value="NZ_JAGJCB010000022.1"/>
</dbReference>
<evidence type="ECO:0000259" key="7">
    <source>
        <dbReference type="Pfam" id="PF02837"/>
    </source>
</evidence>
<dbReference type="InterPro" id="IPR006104">
    <property type="entry name" value="Glyco_hydro_2_N"/>
</dbReference>
<name>A0ABS4BYE5_9FLAO</name>
<proteinExistence type="inferred from homology"/>
<dbReference type="InterPro" id="IPR006103">
    <property type="entry name" value="Glyco_hydro_2_cat"/>
</dbReference>
<feature type="domain" description="Glycoside hydrolase family 2 catalytic" evidence="6">
    <location>
        <begin position="300"/>
        <end position="447"/>
    </location>
</feature>
<dbReference type="Pfam" id="PF02837">
    <property type="entry name" value="Glyco_hydro_2_N"/>
    <property type="match status" value="1"/>
</dbReference>
<evidence type="ECO:0000256" key="1">
    <source>
        <dbReference type="ARBA" id="ARBA00007401"/>
    </source>
</evidence>
<dbReference type="Gene3D" id="2.60.40.10">
    <property type="entry name" value="Immunoglobulins"/>
    <property type="match status" value="1"/>
</dbReference>
<dbReference type="Gene3D" id="3.20.20.80">
    <property type="entry name" value="Glycosidases"/>
    <property type="match status" value="1"/>
</dbReference>
<dbReference type="PROSITE" id="PS00608">
    <property type="entry name" value="GLYCOSYL_HYDROL_F2_2"/>
    <property type="match status" value="1"/>
</dbReference>
<dbReference type="PANTHER" id="PTHR42732:SF1">
    <property type="entry name" value="BETA-MANNOSIDASE"/>
    <property type="match status" value="1"/>
</dbReference>
<dbReference type="Pfam" id="PF02836">
    <property type="entry name" value="Glyco_hydro_2_C"/>
    <property type="match status" value="1"/>
</dbReference>
<dbReference type="InterPro" id="IPR036156">
    <property type="entry name" value="Beta-gal/glucu_dom_sf"/>
</dbReference>
<dbReference type="InterPro" id="IPR036514">
    <property type="entry name" value="SGNH_hydro_sf"/>
</dbReference>
<dbReference type="Proteomes" id="UP000670776">
    <property type="component" value="Unassembled WGS sequence"/>
</dbReference>
<feature type="domain" description="Glycoside hydrolase family 2 immunoglobulin-like beta-sandwich" evidence="5">
    <location>
        <begin position="190"/>
        <end position="295"/>
    </location>
</feature>
<organism evidence="8 9">
    <name type="scientific">Mariniflexile gromovii</name>
    <dbReference type="NCBI Taxonomy" id="362523"/>
    <lineage>
        <taxon>Bacteria</taxon>
        <taxon>Pseudomonadati</taxon>
        <taxon>Bacteroidota</taxon>
        <taxon>Flavobacteriia</taxon>
        <taxon>Flavobacteriales</taxon>
        <taxon>Flavobacteriaceae</taxon>
        <taxon>Mariniflexile</taxon>
    </lineage>
</organism>
<dbReference type="InterPro" id="IPR008979">
    <property type="entry name" value="Galactose-bd-like_sf"/>
</dbReference>
<dbReference type="SUPFAM" id="SSF51445">
    <property type="entry name" value="(Trans)glycosidases"/>
    <property type="match status" value="1"/>
</dbReference>
<reference evidence="8 9" key="1">
    <citation type="submission" date="2021-04" db="EMBL/GenBank/DDBJ databases">
        <title>Mariniflexile gromovii gen. nov., sp. nov., a gliding bacterium isolated from the sea urchin Strongylocentrotus intermedius.</title>
        <authorList>
            <person name="Ko S."/>
            <person name="Le V."/>
            <person name="Ahn C.-Y."/>
            <person name="Oh H.-M."/>
        </authorList>
    </citation>
    <scope>NUCLEOTIDE SEQUENCE [LARGE SCALE GENOMIC DNA]</scope>
    <source>
        <strain evidence="8 9">KCTC 12570</strain>
    </source>
</reference>
<keyword evidence="4" id="KW-0732">Signal</keyword>
<evidence type="ECO:0008006" key="10">
    <source>
        <dbReference type="Google" id="ProtNLM"/>
    </source>
</evidence>
<feature type="domain" description="Glycosyl hydrolases family 2 sugar binding" evidence="7">
    <location>
        <begin position="82"/>
        <end position="180"/>
    </location>
</feature>
<evidence type="ECO:0000313" key="8">
    <source>
        <dbReference type="EMBL" id="MBP0905413.1"/>
    </source>
</evidence>
<dbReference type="Gene3D" id="2.60.120.260">
    <property type="entry name" value="Galactose-binding domain-like"/>
    <property type="match status" value="1"/>
</dbReference>
<evidence type="ECO:0000256" key="4">
    <source>
        <dbReference type="SAM" id="SignalP"/>
    </source>
</evidence>